<comment type="caution">
    <text evidence="2">The sequence shown here is derived from an EMBL/GenBank/DDBJ whole genome shotgun (WGS) entry which is preliminary data.</text>
</comment>
<protein>
    <recommendedName>
        <fullName evidence="1">Endonuclease/exonuclease/phosphatase domain-containing protein</fullName>
    </recommendedName>
</protein>
<dbReference type="Pfam" id="PF03372">
    <property type="entry name" value="Exo_endo_phos"/>
    <property type="match status" value="1"/>
</dbReference>
<accession>A0AAV0WSS5</accession>
<evidence type="ECO:0000313" key="3">
    <source>
        <dbReference type="Proteomes" id="UP001160148"/>
    </source>
</evidence>
<dbReference type="SUPFAM" id="SSF56219">
    <property type="entry name" value="DNase I-like"/>
    <property type="match status" value="1"/>
</dbReference>
<reference evidence="2 3" key="1">
    <citation type="submission" date="2023-01" db="EMBL/GenBank/DDBJ databases">
        <authorList>
            <person name="Whitehead M."/>
        </authorList>
    </citation>
    <scope>NUCLEOTIDE SEQUENCE [LARGE SCALE GENOMIC DNA]</scope>
</reference>
<sequence length="375" mass="43542">MLLESIENEFDVIVLCETWLKEEYNIPIKNYQVFHSLGIINHCDGVSVLVSNNCRLDSVEIQSINNCNSIKLTVNKNDYNFTVTGIYRSQCHNKDQFITSLGEYLLNENFIGDHILCGDININLFDDSIESNSYVNTLAKFGYTSAINDFNRITDNSKTCIDHIFINNYFKLNDSQNTDSDALKAYILETSITDHFSTIITLEKSNCKSNTNDHQLIERRRINWKRLNFLITSENWSRLYETNNADAAIEEFNLTINRLILSSSSTLLNNEYKNKNKKIKQWITKGLITSIRNREKLYNKLRKQPFNTILKQKYTNYRNLLNNLIKLARNLYYECRINLAGNNSKKVWNLIKDAAGIKTNNKIIVSNSLDMMVLN</sequence>
<dbReference type="EMBL" id="CARXXK010000002">
    <property type="protein sequence ID" value="CAI6358897.1"/>
    <property type="molecule type" value="Genomic_DNA"/>
</dbReference>
<dbReference type="InterPro" id="IPR036691">
    <property type="entry name" value="Endo/exonu/phosph_ase_sf"/>
</dbReference>
<dbReference type="AlphaFoldDB" id="A0AAV0WSS5"/>
<proteinExistence type="predicted"/>
<feature type="domain" description="Endonuclease/exonuclease/phosphatase" evidence="1">
    <location>
        <begin position="9"/>
        <end position="177"/>
    </location>
</feature>
<name>A0AAV0WSS5_9HEMI</name>
<dbReference type="InterPro" id="IPR005135">
    <property type="entry name" value="Endo/exonuclease/phosphatase"/>
</dbReference>
<evidence type="ECO:0000259" key="1">
    <source>
        <dbReference type="Pfam" id="PF03372"/>
    </source>
</evidence>
<evidence type="ECO:0000313" key="2">
    <source>
        <dbReference type="EMBL" id="CAI6358897.1"/>
    </source>
</evidence>
<organism evidence="2 3">
    <name type="scientific">Macrosiphum euphorbiae</name>
    <name type="common">potato aphid</name>
    <dbReference type="NCBI Taxonomy" id="13131"/>
    <lineage>
        <taxon>Eukaryota</taxon>
        <taxon>Metazoa</taxon>
        <taxon>Ecdysozoa</taxon>
        <taxon>Arthropoda</taxon>
        <taxon>Hexapoda</taxon>
        <taxon>Insecta</taxon>
        <taxon>Pterygota</taxon>
        <taxon>Neoptera</taxon>
        <taxon>Paraneoptera</taxon>
        <taxon>Hemiptera</taxon>
        <taxon>Sternorrhyncha</taxon>
        <taxon>Aphidomorpha</taxon>
        <taxon>Aphidoidea</taxon>
        <taxon>Aphididae</taxon>
        <taxon>Macrosiphini</taxon>
        <taxon>Macrosiphum</taxon>
    </lineage>
</organism>
<dbReference type="Gene3D" id="3.60.10.10">
    <property type="entry name" value="Endonuclease/exonuclease/phosphatase"/>
    <property type="match status" value="1"/>
</dbReference>
<dbReference type="Proteomes" id="UP001160148">
    <property type="component" value="Unassembled WGS sequence"/>
</dbReference>
<gene>
    <name evidence="2" type="ORF">MEUPH1_LOCUS14363</name>
</gene>
<keyword evidence="3" id="KW-1185">Reference proteome</keyword>